<organism evidence="2 3">
    <name type="scientific">Diabrotica balteata</name>
    <name type="common">Banded cucumber beetle</name>
    <dbReference type="NCBI Taxonomy" id="107213"/>
    <lineage>
        <taxon>Eukaryota</taxon>
        <taxon>Metazoa</taxon>
        <taxon>Ecdysozoa</taxon>
        <taxon>Arthropoda</taxon>
        <taxon>Hexapoda</taxon>
        <taxon>Insecta</taxon>
        <taxon>Pterygota</taxon>
        <taxon>Neoptera</taxon>
        <taxon>Endopterygota</taxon>
        <taxon>Coleoptera</taxon>
        <taxon>Polyphaga</taxon>
        <taxon>Cucujiformia</taxon>
        <taxon>Chrysomeloidea</taxon>
        <taxon>Chrysomelidae</taxon>
        <taxon>Galerucinae</taxon>
        <taxon>Diabroticina</taxon>
        <taxon>Diabroticites</taxon>
        <taxon>Diabrotica</taxon>
    </lineage>
</organism>
<keyword evidence="3" id="KW-1185">Reference proteome</keyword>
<reference evidence="2" key="1">
    <citation type="submission" date="2022-01" db="EMBL/GenBank/DDBJ databases">
        <authorList>
            <person name="King R."/>
        </authorList>
    </citation>
    <scope>NUCLEOTIDE SEQUENCE</scope>
</reference>
<feature type="region of interest" description="Disordered" evidence="1">
    <location>
        <begin position="158"/>
        <end position="182"/>
    </location>
</feature>
<evidence type="ECO:0000313" key="3">
    <source>
        <dbReference type="Proteomes" id="UP001153709"/>
    </source>
</evidence>
<dbReference type="AlphaFoldDB" id="A0A9N9T6L7"/>
<dbReference type="Proteomes" id="UP001153709">
    <property type="component" value="Chromosome 5"/>
</dbReference>
<dbReference type="OrthoDB" id="6753578at2759"/>
<feature type="region of interest" description="Disordered" evidence="1">
    <location>
        <begin position="1"/>
        <end position="54"/>
    </location>
</feature>
<proteinExistence type="predicted"/>
<accession>A0A9N9T6L7</accession>
<feature type="compositionally biased region" description="Basic residues" evidence="1">
    <location>
        <begin position="42"/>
        <end position="54"/>
    </location>
</feature>
<gene>
    <name evidence="2" type="ORF">DIABBA_LOCUS8613</name>
</gene>
<feature type="compositionally biased region" description="Polar residues" evidence="1">
    <location>
        <begin position="32"/>
        <end position="41"/>
    </location>
</feature>
<sequence>MSSIEESSESETYQDSGSEYVPTDDEIELHVTENTSMTSKQFKPKKQVRKTKTWQRNSNKFKRCSGMEYKTKLNKTVKVKTFNAVDCSCKLKCTSLISHDRPKRFAYTFLLSAYVRRKKTRIYILPNENGEDQKVCKYFFQAELQKFAGRLDRLLKNKAVGAPPPSDRRGKHPPANKTTTERETQVKLFIQKIPSYKSHYCREKGSHRKYLSPDLSMGKLYMLYKTETVNPVSHYIFGRIFNTQSNLHFHPPISDSCKKCDIFNIKLKAANEEQKI</sequence>
<dbReference type="PANTHER" id="PTHR10773">
    <property type="entry name" value="DNA-DIRECTED RNA POLYMERASES I, II, AND III SUBUNIT RPABC2"/>
    <property type="match status" value="1"/>
</dbReference>
<evidence type="ECO:0000313" key="2">
    <source>
        <dbReference type="EMBL" id="CAG9835420.1"/>
    </source>
</evidence>
<dbReference type="PANTHER" id="PTHR10773:SF19">
    <property type="match status" value="1"/>
</dbReference>
<protein>
    <submittedName>
        <fullName evidence="2">Uncharacterized protein</fullName>
    </submittedName>
</protein>
<evidence type="ECO:0000256" key="1">
    <source>
        <dbReference type="SAM" id="MobiDB-lite"/>
    </source>
</evidence>
<name>A0A9N9T6L7_DIABA</name>
<dbReference type="EMBL" id="OU898280">
    <property type="protein sequence ID" value="CAG9835420.1"/>
    <property type="molecule type" value="Genomic_DNA"/>
</dbReference>